<dbReference type="Proteomes" id="UP001057522">
    <property type="component" value="Unassembled WGS sequence"/>
</dbReference>
<gene>
    <name evidence="5" type="ORF">NCR95_05495</name>
</gene>
<dbReference type="Gene3D" id="3.40.630.40">
    <property type="entry name" value="Zn-dependent exopeptidases"/>
    <property type="match status" value="1"/>
</dbReference>
<evidence type="ECO:0000256" key="2">
    <source>
        <dbReference type="ARBA" id="ARBA00011901"/>
    </source>
</evidence>
<reference evidence="5" key="1">
    <citation type="submission" date="2022-06" db="EMBL/GenBank/DDBJ databases">
        <title>Helicobacter colisuis sp. nov.</title>
        <authorList>
            <person name="Papic B."/>
            <person name="Gruntar I."/>
        </authorList>
    </citation>
    <scope>NUCLEOTIDE SEQUENCE</scope>
    <source>
        <strain evidence="5">11154-15</strain>
    </source>
</reference>
<dbReference type="PANTHER" id="PTHR30404:SF0">
    <property type="entry name" value="N-ACETYLMURAMOYL-L-ALANINE AMIDASE AMIC"/>
    <property type="match status" value="1"/>
</dbReference>
<dbReference type="EMBL" id="JAMOKX010000004">
    <property type="protein sequence ID" value="MCL9819620.1"/>
    <property type="molecule type" value="Genomic_DNA"/>
</dbReference>
<comment type="catalytic activity">
    <reaction evidence="1">
        <text>Hydrolyzes the link between N-acetylmuramoyl residues and L-amino acid residues in certain cell-wall glycopeptides.</text>
        <dbReference type="EC" id="3.5.1.28"/>
    </reaction>
</comment>
<protein>
    <recommendedName>
        <fullName evidence="2">N-acetylmuramoyl-L-alanine amidase</fullName>
        <ecNumber evidence="2">3.5.1.28</ecNumber>
    </recommendedName>
</protein>
<dbReference type="InterPro" id="IPR050695">
    <property type="entry name" value="N-acetylmuramoyl_amidase_3"/>
</dbReference>
<dbReference type="Pfam" id="PF01520">
    <property type="entry name" value="Amidase_3"/>
    <property type="match status" value="1"/>
</dbReference>
<dbReference type="SMART" id="SM00646">
    <property type="entry name" value="Ami_3"/>
    <property type="match status" value="1"/>
</dbReference>
<feature type="domain" description="MurNAc-LAA" evidence="4">
    <location>
        <begin position="201"/>
        <end position="354"/>
    </location>
</feature>
<accession>A0ABT0TUK8</accession>
<dbReference type="RefSeq" id="WP_250604366.1">
    <property type="nucleotide sequence ID" value="NZ_JAMOKX010000004.1"/>
</dbReference>
<dbReference type="InterPro" id="IPR002508">
    <property type="entry name" value="MurNAc-LAA_cat"/>
</dbReference>
<organism evidence="5 6">
    <name type="scientific">Helicobacter colisuis</name>
    <dbReference type="NCBI Taxonomy" id="2949739"/>
    <lineage>
        <taxon>Bacteria</taxon>
        <taxon>Pseudomonadati</taxon>
        <taxon>Campylobacterota</taxon>
        <taxon>Epsilonproteobacteria</taxon>
        <taxon>Campylobacterales</taxon>
        <taxon>Helicobacteraceae</taxon>
        <taxon>Helicobacter</taxon>
    </lineage>
</organism>
<evidence type="ECO:0000313" key="6">
    <source>
        <dbReference type="Proteomes" id="UP001057522"/>
    </source>
</evidence>
<evidence type="ECO:0000256" key="3">
    <source>
        <dbReference type="ARBA" id="ARBA00022801"/>
    </source>
</evidence>
<dbReference type="SUPFAM" id="SSF53187">
    <property type="entry name" value="Zn-dependent exopeptidases"/>
    <property type="match status" value="1"/>
</dbReference>
<evidence type="ECO:0000256" key="1">
    <source>
        <dbReference type="ARBA" id="ARBA00001561"/>
    </source>
</evidence>
<dbReference type="PANTHER" id="PTHR30404">
    <property type="entry name" value="N-ACETYLMURAMOYL-L-ALANINE AMIDASE"/>
    <property type="match status" value="1"/>
</dbReference>
<evidence type="ECO:0000313" key="5">
    <source>
        <dbReference type="EMBL" id="MCL9819620.1"/>
    </source>
</evidence>
<dbReference type="CDD" id="cd02696">
    <property type="entry name" value="MurNAc-LAA"/>
    <property type="match status" value="1"/>
</dbReference>
<name>A0ABT0TUK8_9HELI</name>
<keyword evidence="3" id="KW-0378">Hydrolase</keyword>
<dbReference type="EC" id="3.5.1.28" evidence="2"/>
<evidence type="ECO:0000259" key="4">
    <source>
        <dbReference type="SMART" id="SM00646"/>
    </source>
</evidence>
<proteinExistence type="predicted"/>
<keyword evidence="6" id="KW-1185">Reference proteome</keyword>
<sequence length="361" mass="40760">MLRIIALFFCFFHFAWGGILEIQSIKQTTNGVALNFNQTIEKKDFKSFVLENKEGFRYVYDMPAVLMGKAKLLEFEGEISLRIAQNSPTKVRLVIQSPKKLTISLNTSKKQARFSFLKEISIPSLFENNAKQESLKKDRKTIVIDPGHGGKDCGAIGVNKTCEKIIVLSIGKYLRDILQERGYKVYMTRSGDKFIKLRERTSFANDKEADLFISIHANAIVDNKNSLEGVESYFLSTARSEKAKNVAALENKDDIESMNYFSKQSVLNTLNTQRIIASNRLAIDIQYGMLQSLRKNYKIVDGGVREGPFWVLVGALMPSVLLEVGYITHPTEGKRLTQTAFQKNIAKGIADGIDNYFIKNP</sequence>
<comment type="caution">
    <text evidence="5">The sequence shown here is derived from an EMBL/GenBank/DDBJ whole genome shotgun (WGS) entry which is preliminary data.</text>
</comment>